<dbReference type="EMBL" id="AZDZ01000002">
    <property type="protein sequence ID" value="KRK81015.1"/>
    <property type="molecule type" value="Genomic_DNA"/>
</dbReference>
<dbReference type="Proteomes" id="UP000051248">
    <property type="component" value="Unassembled WGS sequence"/>
</dbReference>
<dbReference type="PATRIC" id="fig|1423775.4.peg.1181"/>
<feature type="transmembrane region" description="Helical" evidence="1">
    <location>
        <begin position="213"/>
        <end position="233"/>
    </location>
</feature>
<dbReference type="PANTHER" id="PTHR40076:SF1">
    <property type="entry name" value="MEMBRANE PROTEIN"/>
    <property type="match status" value="1"/>
</dbReference>
<evidence type="ECO:0000313" key="3">
    <source>
        <dbReference type="Proteomes" id="UP000051248"/>
    </source>
</evidence>
<dbReference type="RefSeq" id="WP_025023511.1">
    <property type="nucleotide sequence ID" value="NZ_AZDZ01000002.1"/>
</dbReference>
<sequence length="253" mass="29748">MKNYRSRYELKRTVKDLLHRDRKKATLLFMLPMFVLIFTQFTGKYTSQLISTSIMDQFYLLRSLSMTLLSSLAIGILFLLITQSANFQGLDWLRDPEADFDPLPSNFAYFKNPNWWQLIVTYLLINIFTFFWSLLLVVPGIIKTFSYSQTYFVYKDLNDKGLGENRSLTDYITISRRLMDGNKWRYFVLQLSFIGWWILGGIISSIGAPFGTLSTFISTLLLALYMLWLYPYYTLTLANFYKDLVDQNPELLK</sequence>
<keyword evidence="1" id="KW-1133">Transmembrane helix</keyword>
<feature type="transmembrane region" description="Helical" evidence="1">
    <location>
        <begin position="115"/>
        <end position="138"/>
    </location>
</feature>
<keyword evidence="1" id="KW-0812">Transmembrane</keyword>
<dbReference type="InterPro" id="IPR010380">
    <property type="entry name" value="DUF975"/>
</dbReference>
<keyword evidence="1" id="KW-0472">Membrane</keyword>
<organism evidence="2 3">
    <name type="scientific">Companilactobacillus nodensis DSM 19682 = JCM 14932 = NBRC 107160</name>
    <dbReference type="NCBI Taxonomy" id="1423775"/>
    <lineage>
        <taxon>Bacteria</taxon>
        <taxon>Bacillati</taxon>
        <taxon>Bacillota</taxon>
        <taxon>Bacilli</taxon>
        <taxon>Lactobacillales</taxon>
        <taxon>Lactobacillaceae</taxon>
        <taxon>Companilactobacillus</taxon>
    </lineage>
</organism>
<dbReference type="eggNOG" id="COG5523">
    <property type="taxonomic scope" value="Bacteria"/>
</dbReference>
<dbReference type="STRING" id="1423775.FD03_GL001151"/>
<dbReference type="AlphaFoldDB" id="A0A0R1KNW9"/>
<feature type="transmembrane region" description="Helical" evidence="1">
    <location>
        <begin position="186"/>
        <end position="207"/>
    </location>
</feature>
<gene>
    <name evidence="2" type="ORF">FD03_GL001151</name>
</gene>
<dbReference type="PANTHER" id="PTHR40076">
    <property type="entry name" value="MEMBRANE PROTEIN-RELATED"/>
    <property type="match status" value="1"/>
</dbReference>
<comment type="caution">
    <text evidence="2">The sequence shown here is derived from an EMBL/GenBank/DDBJ whole genome shotgun (WGS) entry which is preliminary data.</text>
</comment>
<evidence type="ECO:0000256" key="1">
    <source>
        <dbReference type="SAM" id="Phobius"/>
    </source>
</evidence>
<accession>A0A0R1KNW9</accession>
<name>A0A0R1KNW9_9LACO</name>
<dbReference type="OrthoDB" id="9784844at2"/>
<reference evidence="2 3" key="1">
    <citation type="journal article" date="2015" name="Genome Announc.">
        <title>Expanding the biotechnology potential of lactobacilli through comparative genomics of 213 strains and associated genera.</title>
        <authorList>
            <person name="Sun Z."/>
            <person name="Harris H.M."/>
            <person name="McCann A."/>
            <person name="Guo C."/>
            <person name="Argimon S."/>
            <person name="Zhang W."/>
            <person name="Yang X."/>
            <person name="Jeffery I.B."/>
            <person name="Cooney J.C."/>
            <person name="Kagawa T.F."/>
            <person name="Liu W."/>
            <person name="Song Y."/>
            <person name="Salvetti E."/>
            <person name="Wrobel A."/>
            <person name="Rasinkangas P."/>
            <person name="Parkhill J."/>
            <person name="Rea M.C."/>
            <person name="O'Sullivan O."/>
            <person name="Ritari J."/>
            <person name="Douillard F.P."/>
            <person name="Paul Ross R."/>
            <person name="Yang R."/>
            <person name="Briner A.E."/>
            <person name="Felis G.E."/>
            <person name="de Vos W.M."/>
            <person name="Barrangou R."/>
            <person name="Klaenhammer T.R."/>
            <person name="Caufield P.W."/>
            <person name="Cui Y."/>
            <person name="Zhang H."/>
            <person name="O'Toole P.W."/>
        </authorList>
    </citation>
    <scope>NUCLEOTIDE SEQUENCE [LARGE SCALE GENOMIC DNA]</scope>
    <source>
        <strain evidence="2 3">DSM 19682</strain>
    </source>
</reference>
<keyword evidence="3" id="KW-1185">Reference proteome</keyword>
<feature type="transmembrane region" description="Helical" evidence="1">
    <location>
        <begin position="27"/>
        <end position="47"/>
    </location>
</feature>
<dbReference type="Pfam" id="PF06161">
    <property type="entry name" value="DUF975"/>
    <property type="match status" value="1"/>
</dbReference>
<protein>
    <submittedName>
        <fullName evidence="2">Putative integral membrane protein</fullName>
    </submittedName>
</protein>
<proteinExistence type="predicted"/>
<evidence type="ECO:0000313" key="2">
    <source>
        <dbReference type="EMBL" id="KRK81015.1"/>
    </source>
</evidence>
<feature type="transmembrane region" description="Helical" evidence="1">
    <location>
        <begin position="59"/>
        <end position="81"/>
    </location>
</feature>